<sequence>MKTRRYVIFAVLVALGLAILVAPTYFRKPLTPSGPVGRGIAETLAAVRAGDWDRASAQAARLESEWKRVKVPIAINSDATAIREFEAQLATLRAAIELRDRAAAVTALALMTTLVEDLGTY</sequence>
<accession>A0ABZ0QLL9</accession>
<name>A0ABZ0QLL9_9FIRM</name>
<keyword evidence="1" id="KW-1133">Transmembrane helix</keyword>
<keyword evidence="1" id="KW-0812">Transmembrane</keyword>
<organism evidence="2 3">
    <name type="scientific">Thermaerobacter composti</name>
    <dbReference type="NCBI Taxonomy" id="554949"/>
    <lineage>
        <taxon>Bacteria</taxon>
        <taxon>Bacillati</taxon>
        <taxon>Bacillota</taxon>
        <taxon>Clostridia</taxon>
        <taxon>Eubacteriales</taxon>
        <taxon>Clostridiales Family XVII. Incertae Sedis</taxon>
        <taxon>Thermaerobacter</taxon>
    </lineage>
</organism>
<evidence type="ECO:0000256" key="1">
    <source>
        <dbReference type="SAM" id="Phobius"/>
    </source>
</evidence>
<protein>
    <submittedName>
        <fullName evidence="2">DUF4363 family protein</fullName>
    </submittedName>
</protein>
<dbReference type="EMBL" id="CP132508">
    <property type="protein sequence ID" value="WPD18386.1"/>
    <property type="molecule type" value="Genomic_DNA"/>
</dbReference>
<dbReference type="RefSeq" id="WP_318750231.1">
    <property type="nucleotide sequence ID" value="NZ_CP132508.1"/>
</dbReference>
<dbReference type="Proteomes" id="UP001304683">
    <property type="component" value="Chromosome"/>
</dbReference>
<feature type="transmembrane region" description="Helical" evidence="1">
    <location>
        <begin position="7"/>
        <end position="26"/>
    </location>
</feature>
<keyword evidence="1" id="KW-0472">Membrane</keyword>
<dbReference type="InterPro" id="IPR025373">
    <property type="entry name" value="DUF4363"/>
</dbReference>
<reference evidence="2 3" key="1">
    <citation type="submission" date="2023-08" db="EMBL/GenBank/DDBJ databases">
        <title>Genome sequence of Thermaerobacter compostii strain Ins1, a spore-forming filamentous bacterium isolated from a deep geothermal reservoir.</title>
        <authorList>
            <person name="Bregnard D."/>
            <person name="Gonzalez D."/>
            <person name="Junier P."/>
        </authorList>
    </citation>
    <scope>NUCLEOTIDE SEQUENCE [LARGE SCALE GENOMIC DNA]</scope>
    <source>
        <strain evidence="2 3">Ins1</strain>
    </source>
</reference>
<keyword evidence="3" id="KW-1185">Reference proteome</keyword>
<evidence type="ECO:0000313" key="2">
    <source>
        <dbReference type="EMBL" id="WPD18386.1"/>
    </source>
</evidence>
<evidence type="ECO:0000313" key="3">
    <source>
        <dbReference type="Proteomes" id="UP001304683"/>
    </source>
</evidence>
<dbReference type="Pfam" id="PF14276">
    <property type="entry name" value="DUF4363"/>
    <property type="match status" value="1"/>
</dbReference>
<gene>
    <name evidence="2" type="ORF">Q5761_08385</name>
</gene>
<proteinExistence type="predicted"/>